<protein>
    <submittedName>
        <fullName evidence="3">Uncharacterized protein</fullName>
    </submittedName>
</protein>
<accession>A0ABY5Q7R6</accession>
<feature type="transmembrane region" description="Helical" evidence="2">
    <location>
        <begin position="89"/>
        <end position="107"/>
    </location>
</feature>
<keyword evidence="2" id="KW-0472">Membrane</keyword>
<gene>
    <name evidence="3" type="ORF">NRK68_33200</name>
</gene>
<sequence>MSSAKQHIPEAVDQAEPRTGGTGSLVLGIGAVAAIGCPFLPEALPPLVRFLPLYFVLPVGICAIVRGLPDLWRARRSGVPGPVRARIGVLLGSLAALAPLVWLLLYVRVG</sequence>
<evidence type="ECO:0000313" key="3">
    <source>
        <dbReference type="EMBL" id="UUY51678.1"/>
    </source>
</evidence>
<dbReference type="Proteomes" id="UP001057738">
    <property type="component" value="Chromosome"/>
</dbReference>
<evidence type="ECO:0000313" key="4">
    <source>
        <dbReference type="Proteomes" id="UP001057738"/>
    </source>
</evidence>
<keyword evidence="2" id="KW-0812">Transmembrane</keyword>
<organism evidence="3 4">
    <name type="scientific">Streptomyces yangpuensis</name>
    <dbReference type="NCBI Taxonomy" id="1648182"/>
    <lineage>
        <taxon>Bacteria</taxon>
        <taxon>Bacillati</taxon>
        <taxon>Actinomycetota</taxon>
        <taxon>Actinomycetes</taxon>
        <taxon>Kitasatosporales</taxon>
        <taxon>Streptomycetaceae</taxon>
        <taxon>Streptomyces</taxon>
    </lineage>
</organism>
<reference evidence="3" key="1">
    <citation type="submission" date="2022-08" db="EMBL/GenBank/DDBJ databases">
        <authorList>
            <person name="Tian L."/>
        </authorList>
    </citation>
    <scope>NUCLEOTIDE SEQUENCE</scope>
    <source>
        <strain evidence="3">CM253</strain>
    </source>
</reference>
<dbReference type="RefSeq" id="WP_257857627.1">
    <property type="nucleotide sequence ID" value="NZ_CP102514.1"/>
</dbReference>
<dbReference type="EMBL" id="CP102514">
    <property type="protein sequence ID" value="UUY51678.1"/>
    <property type="molecule type" value="Genomic_DNA"/>
</dbReference>
<evidence type="ECO:0000256" key="2">
    <source>
        <dbReference type="SAM" id="Phobius"/>
    </source>
</evidence>
<feature type="transmembrane region" description="Helical" evidence="2">
    <location>
        <begin position="47"/>
        <end position="68"/>
    </location>
</feature>
<keyword evidence="4" id="KW-1185">Reference proteome</keyword>
<dbReference type="GeneID" id="95578394"/>
<proteinExistence type="predicted"/>
<name>A0ABY5Q7R6_9ACTN</name>
<feature type="transmembrane region" description="Helical" evidence="2">
    <location>
        <begin position="21"/>
        <end position="41"/>
    </location>
</feature>
<evidence type="ECO:0000256" key="1">
    <source>
        <dbReference type="SAM" id="MobiDB-lite"/>
    </source>
</evidence>
<keyword evidence="2" id="KW-1133">Transmembrane helix</keyword>
<feature type="region of interest" description="Disordered" evidence="1">
    <location>
        <begin position="1"/>
        <end position="20"/>
    </location>
</feature>